<evidence type="ECO:0000313" key="8">
    <source>
        <dbReference type="EMBL" id="VFJ98100.1"/>
    </source>
</evidence>
<evidence type="ECO:0000256" key="5">
    <source>
        <dbReference type="ARBA" id="ARBA00022989"/>
    </source>
</evidence>
<dbReference type="Gene3D" id="1.20.1630.10">
    <property type="entry name" value="Formate dehydrogenase/DMSO reductase domain"/>
    <property type="match status" value="1"/>
</dbReference>
<feature type="transmembrane region" description="Helical" evidence="7">
    <location>
        <begin position="289"/>
        <end position="310"/>
    </location>
</feature>
<accession>A0A450UZW3</accession>
<dbReference type="EMBL" id="CAADFI010000130">
    <property type="protein sequence ID" value="VFJ98275.1"/>
    <property type="molecule type" value="Genomic_DNA"/>
</dbReference>
<keyword evidence="5 7" id="KW-1133">Transmembrane helix</keyword>
<feature type="transmembrane region" description="Helical" evidence="7">
    <location>
        <begin position="47"/>
        <end position="71"/>
    </location>
</feature>
<dbReference type="Pfam" id="PF03916">
    <property type="entry name" value="NrfD"/>
    <property type="match status" value="1"/>
</dbReference>
<feature type="transmembrane region" description="Helical" evidence="7">
    <location>
        <begin position="91"/>
        <end position="112"/>
    </location>
</feature>
<dbReference type="InterPro" id="IPR052049">
    <property type="entry name" value="Electron_transfer_protein"/>
</dbReference>
<keyword evidence="3" id="KW-1003">Cell membrane</keyword>
<dbReference type="GO" id="GO:0005886">
    <property type="term" value="C:plasma membrane"/>
    <property type="evidence" value="ECO:0007669"/>
    <property type="project" value="UniProtKB-SubCell"/>
</dbReference>
<evidence type="ECO:0000256" key="1">
    <source>
        <dbReference type="ARBA" id="ARBA00004651"/>
    </source>
</evidence>
<feature type="transmembrane region" description="Helical" evidence="7">
    <location>
        <begin position="224"/>
        <end position="243"/>
    </location>
</feature>
<dbReference type="EMBL" id="CAADFJ010000128">
    <property type="protein sequence ID" value="VFK03419.1"/>
    <property type="molecule type" value="Genomic_DNA"/>
</dbReference>
<evidence type="ECO:0000256" key="7">
    <source>
        <dbReference type="SAM" id="Phobius"/>
    </source>
</evidence>
<dbReference type="AlphaFoldDB" id="A0A450UZW3"/>
<sequence>MDVTMSYVTQNWWTWWFAIYLFFGGMGAAVMAVAFLTDMYLKRHPNLVIWGMIASIIMLSLGSGMLFLHLLDHIAVVHVLNPLVLLNKPDAWIAWGTQFITWMMIWGVLYPLPYLIESRFFLGIPLVGSILRWSFVAKVSAICERYHKLLGWLAAINGIGVAVYTGLLLQSFPPVPLWHNPGVPVLFTISAFSTALAFLLVLLNVFFKDPEDHEIHVFYERTDLILIAAELVVIFSFFQYLQVGEESASSASFELLFTDLGWLIGFIGFGLIVPFILELKGVIKGWSSHIPIVTASILVMVGGYLLRHYFMYAGVYSHPW</sequence>
<reference evidence="8" key="1">
    <citation type="submission" date="2019-02" db="EMBL/GenBank/DDBJ databases">
        <authorList>
            <person name="Gruber-Vodicka R. H."/>
            <person name="Seah K. B. B."/>
        </authorList>
    </citation>
    <scope>NUCLEOTIDE SEQUENCE</scope>
    <source>
        <strain evidence="10">BECK_SA2B12</strain>
        <strain evidence="8">BECK_SA2B15</strain>
        <strain evidence="9">BECK_SA2B20</strain>
    </source>
</reference>
<dbReference type="EMBL" id="CAADFG010000132">
    <property type="protein sequence ID" value="VFJ98100.1"/>
    <property type="molecule type" value="Genomic_DNA"/>
</dbReference>
<organism evidence="8">
    <name type="scientific">Candidatus Kentrum eta</name>
    <dbReference type="NCBI Taxonomy" id="2126337"/>
    <lineage>
        <taxon>Bacteria</taxon>
        <taxon>Pseudomonadati</taxon>
        <taxon>Pseudomonadota</taxon>
        <taxon>Gammaproteobacteria</taxon>
        <taxon>Candidatus Kentrum</taxon>
    </lineage>
</organism>
<feature type="transmembrane region" description="Helical" evidence="7">
    <location>
        <begin position="12"/>
        <end position="35"/>
    </location>
</feature>
<dbReference type="InterPro" id="IPR005614">
    <property type="entry name" value="NrfD-like"/>
</dbReference>
<evidence type="ECO:0000256" key="4">
    <source>
        <dbReference type="ARBA" id="ARBA00022692"/>
    </source>
</evidence>
<feature type="transmembrane region" description="Helical" evidence="7">
    <location>
        <begin position="149"/>
        <end position="169"/>
    </location>
</feature>
<feature type="transmembrane region" description="Helical" evidence="7">
    <location>
        <begin position="255"/>
        <end position="277"/>
    </location>
</feature>
<comment type="similarity">
    <text evidence="2">Belongs to the NrfD family.</text>
</comment>
<keyword evidence="6 7" id="KW-0472">Membrane</keyword>
<evidence type="ECO:0000313" key="9">
    <source>
        <dbReference type="EMBL" id="VFJ98275.1"/>
    </source>
</evidence>
<proteinExistence type="inferred from homology"/>
<comment type="subcellular location">
    <subcellularLocation>
        <location evidence="1">Cell membrane</location>
        <topology evidence="1">Multi-pass membrane protein</topology>
    </subcellularLocation>
</comment>
<evidence type="ECO:0000256" key="3">
    <source>
        <dbReference type="ARBA" id="ARBA00022475"/>
    </source>
</evidence>
<name>A0A450UZW3_9GAMM</name>
<dbReference type="PANTHER" id="PTHR34856">
    <property type="entry name" value="PROTEIN NRFD"/>
    <property type="match status" value="1"/>
</dbReference>
<feature type="transmembrane region" description="Helical" evidence="7">
    <location>
        <begin position="181"/>
        <end position="203"/>
    </location>
</feature>
<protein>
    <submittedName>
        <fullName evidence="8">Formate-dependent nitrite reductase, membrane component NrfD</fullName>
    </submittedName>
</protein>
<evidence type="ECO:0000256" key="2">
    <source>
        <dbReference type="ARBA" id="ARBA00008929"/>
    </source>
</evidence>
<evidence type="ECO:0000256" key="6">
    <source>
        <dbReference type="ARBA" id="ARBA00023136"/>
    </source>
</evidence>
<gene>
    <name evidence="8" type="ORF">BECKH772A_GA0070896_101326</name>
    <name evidence="9" type="ORF">BECKH772B_GA0070898_101306</name>
    <name evidence="10" type="ORF">BECKH772C_GA0070978_101286</name>
</gene>
<keyword evidence="4 7" id="KW-0812">Transmembrane</keyword>
<evidence type="ECO:0000313" key="10">
    <source>
        <dbReference type="EMBL" id="VFK03419.1"/>
    </source>
</evidence>
<dbReference type="PANTHER" id="PTHR34856:SF2">
    <property type="entry name" value="PROTEIN NRFD"/>
    <property type="match status" value="1"/>
</dbReference>